<dbReference type="InterPro" id="IPR016181">
    <property type="entry name" value="Acyl_CoA_acyltransferase"/>
</dbReference>
<name>A0A915YBY9_9BACT</name>
<proteinExistence type="predicted"/>
<dbReference type="RefSeq" id="WP_264791600.1">
    <property type="nucleotide sequence ID" value="NZ_AP026867.1"/>
</dbReference>
<evidence type="ECO:0000259" key="1">
    <source>
        <dbReference type="PROSITE" id="PS51186"/>
    </source>
</evidence>
<dbReference type="Pfam" id="PF13302">
    <property type="entry name" value="Acetyltransf_3"/>
    <property type="match status" value="1"/>
</dbReference>
<dbReference type="InterPro" id="IPR000182">
    <property type="entry name" value="GNAT_dom"/>
</dbReference>
<dbReference type="PROSITE" id="PS51186">
    <property type="entry name" value="GNAT"/>
    <property type="match status" value="1"/>
</dbReference>
<dbReference type="SUPFAM" id="SSF55729">
    <property type="entry name" value="Acyl-CoA N-acyltransferases (Nat)"/>
    <property type="match status" value="1"/>
</dbReference>
<gene>
    <name evidence="2" type="ORF">AsAng_0009820</name>
</gene>
<dbReference type="Proteomes" id="UP001060919">
    <property type="component" value="Chromosome"/>
</dbReference>
<dbReference type="AlphaFoldDB" id="A0A915YBY9"/>
<dbReference type="EMBL" id="AP026867">
    <property type="protein sequence ID" value="BDS10274.1"/>
    <property type="molecule type" value="Genomic_DNA"/>
</dbReference>
<evidence type="ECO:0000313" key="3">
    <source>
        <dbReference type="Proteomes" id="UP001060919"/>
    </source>
</evidence>
<sequence>MNYFDQESKRLRFRKLTSDDIPSWIEFFKNNDRLHFLGMDLSKDKAVLAKEWVMMQLERYQTQGLGHLAVELKTSGAFIGMGGILPRVLEGKTEYEVAYSLLPKFWGKGYGTEIAIQMKAFGLKQINSDRLISIIEVNNVDSIKVAKKNGMKALFETEYLGMEVVVYGVTNEGL</sequence>
<dbReference type="InterPro" id="IPR051531">
    <property type="entry name" value="N-acetyltransferase"/>
</dbReference>
<dbReference type="PANTHER" id="PTHR43792:SF1">
    <property type="entry name" value="N-ACETYLTRANSFERASE DOMAIN-CONTAINING PROTEIN"/>
    <property type="match status" value="1"/>
</dbReference>
<protein>
    <submittedName>
        <fullName evidence="2">GNAT family N-acetyltransferase</fullName>
    </submittedName>
</protein>
<accession>A0A915YBY9</accession>
<dbReference type="PANTHER" id="PTHR43792">
    <property type="entry name" value="GNAT FAMILY, PUTATIVE (AFU_ORTHOLOGUE AFUA_3G00765)-RELATED-RELATED"/>
    <property type="match status" value="1"/>
</dbReference>
<dbReference type="GO" id="GO:0016747">
    <property type="term" value="F:acyltransferase activity, transferring groups other than amino-acyl groups"/>
    <property type="evidence" value="ECO:0007669"/>
    <property type="project" value="InterPro"/>
</dbReference>
<organism evidence="2 3">
    <name type="scientific">Aureispira anguillae</name>
    <dbReference type="NCBI Taxonomy" id="2864201"/>
    <lineage>
        <taxon>Bacteria</taxon>
        <taxon>Pseudomonadati</taxon>
        <taxon>Bacteroidota</taxon>
        <taxon>Saprospiria</taxon>
        <taxon>Saprospirales</taxon>
        <taxon>Saprospiraceae</taxon>
        <taxon>Aureispira</taxon>
    </lineage>
</organism>
<reference evidence="2" key="1">
    <citation type="submission" date="2022-09" db="EMBL/GenBank/DDBJ databases">
        <title>Aureispira anguillicida sp. nov., isolated from Leptocephalus of Japanese eel Anguilla japonica.</title>
        <authorList>
            <person name="Yuasa K."/>
            <person name="Mekata T."/>
            <person name="Ikunari K."/>
        </authorList>
    </citation>
    <scope>NUCLEOTIDE SEQUENCE</scope>
    <source>
        <strain evidence="2">EL160426</strain>
    </source>
</reference>
<evidence type="ECO:0000313" key="2">
    <source>
        <dbReference type="EMBL" id="BDS10274.1"/>
    </source>
</evidence>
<keyword evidence="3" id="KW-1185">Reference proteome</keyword>
<dbReference type="Gene3D" id="3.40.630.30">
    <property type="match status" value="1"/>
</dbReference>
<dbReference type="KEGG" id="aup:AsAng_0009820"/>
<feature type="domain" description="N-acetyltransferase" evidence="1">
    <location>
        <begin position="11"/>
        <end position="172"/>
    </location>
</feature>